<dbReference type="EMBL" id="JAUSUR010000001">
    <property type="protein sequence ID" value="MDQ0360341.1"/>
    <property type="molecule type" value="Genomic_DNA"/>
</dbReference>
<evidence type="ECO:0000313" key="1">
    <source>
        <dbReference type="EMBL" id="MDQ0360341.1"/>
    </source>
</evidence>
<dbReference type="RefSeq" id="WP_307406168.1">
    <property type="nucleotide sequence ID" value="NZ_JAUSUR010000001.1"/>
</dbReference>
<name>A0ABU0E0J1_9FIRM</name>
<protein>
    <recommendedName>
        <fullName evidence="3">Glyoxalase-like domain-containing protein</fullName>
    </recommendedName>
</protein>
<evidence type="ECO:0008006" key="3">
    <source>
        <dbReference type="Google" id="ProtNLM"/>
    </source>
</evidence>
<comment type="caution">
    <text evidence="1">The sequence shown here is derived from an EMBL/GenBank/DDBJ whole genome shotgun (WGS) entry which is preliminary data.</text>
</comment>
<keyword evidence="2" id="KW-1185">Reference proteome</keyword>
<sequence>MINKIDHLVLNIDRKYQINKNDIENIQESKIPYLPDKGKKTKGFRASNLWIGKEYLEMITILNDDGGGWTKDWVEKYHEGHRGLICVMLSVSDINELYTLFKHLNMSKPERITFSLFKFFKMRSPWKNCYLPFFENEQLQIGFQQIDSDKVQENMQKKMVPNSVENGIHGIEIVELYGKWSDTDFSIMATVFNNCNQTEQSFNVTLPSQQKLIFIKSDENKTIVKTTANNMRQTIIENVQINT</sequence>
<accession>A0ABU0E0J1</accession>
<dbReference type="Proteomes" id="UP001230220">
    <property type="component" value="Unassembled WGS sequence"/>
</dbReference>
<organism evidence="1 2">
    <name type="scientific">Breznakia pachnodae</name>
    <dbReference type="NCBI Taxonomy" id="265178"/>
    <lineage>
        <taxon>Bacteria</taxon>
        <taxon>Bacillati</taxon>
        <taxon>Bacillota</taxon>
        <taxon>Erysipelotrichia</taxon>
        <taxon>Erysipelotrichales</taxon>
        <taxon>Erysipelotrichaceae</taxon>
        <taxon>Breznakia</taxon>
    </lineage>
</organism>
<reference evidence="1 2" key="1">
    <citation type="submission" date="2023-07" db="EMBL/GenBank/DDBJ databases">
        <title>Genomic Encyclopedia of Type Strains, Phase IV (KMG-IV): sequencing the most valuable type-strain genomes for metagenomic binning, comparative biology and taxonomic classification.</title>
        <authorList>
            <person name="Goeker M."/>
        </authorList>
    </citation>
    <scope>NUCLEOTIDE SEQUENCE [LARGE SCALE GENOMIC DNA]</scope>
    <source>
        <strain evidence="1 2">DSM 16784</strain>
    </source>
</reference>
<evidence type="ECO:0000313" key="2">
    <source>
        <dbReference type="Proteomes" id="UP001230220"/>
    </source>
</evidence>
<proteinExistence type="predicted"/>
<gene>
    <name evidence="1" type="ORF">J2S15_001072</name>
</gene>